<dbReference type="GO" id="GO:0006635">
    <property type="term" value="P:fatty acid beta-oxidation"/>
    <property type="evidence" value="ECO:0007669"/>
    <property type="project" value="UniProtKB-UniPathway"/>
</dbReference>
<dbReference type="PANTHER" id="PTHR43149:SF1">
    <property type="entry name" value="DELTA(3,5)-DELTA(2,4)-DIENOYL-COA ISOMERASE, MITOCHONDRIAL"/>
    <property type="match status" value="1"/>
</dbReference>
<evidence type="ECO:0000256" key="5">
    <source>
        <dbReference type="ARBA" id="ARBA00023235"/>
    </source>
</evidence>
<dbReference type="InterPro" id="IPR029045">
    <property type="entry name" value="ClpP/crotonase-like_dom_sf"/>
</dbReference>
<dbReference type="AlphaFoldDB" id="A0A1Y5IKB6"/>
<evidence type="ECO:0000256" key="4">
    <source>
        <dbReference type="ARBA" id="ARBA00023098"/>
    </source>
</evidence>
<dbReference type="PROSITE" id="PS00166">
    <property type="entry name" value="ENOYL_COA_HYDRATASE"/>
    <property type="match status" value="1"/>
</dbReference>
<proteinExistence type="inferred from homology"/>
<dbReference type="eggNOG" id="KOG1681">
    <property type="taxonomic scope" value="Eukaryota"/>
</dbReference>
<dbReference type="FunFam" id="1.10.12.10:FF:000004">
    <property type="entry name" value="Delta3,5-delta2,4-dienoyl-CoA isomerase"/>
    <property type="match status" value="1"/>
</dbReference>
<comment type="similarity">
    <text evidence="2 6">Belongs to the enoyl-CoA hydratase/isomerase family.</text>
</comment>
<dbReference type="Pfam" id="PF00378">
    <property type="entry name" value="ECH_1"/>
    <property type="match status" value="1"/>
</dbReference>
<evidence type="ECO:0000256" key="2">
    <source>
        <dbReference type="ARBA" id="ARBA00005254"/>
    </source>
</evidence>
<evidence type="ECO:0000313" key="7">
    <source>
        <dbReference type="EMBL" id="OUS47405.1"/>
    </source>
</evidence>
<protein>
    <submittedName>
        <fullName evidence="7">Enoyl CoA hydratase-like protein</fullName>
    </submittedName>
</protein>
<keyword evidence="3" id="KW-0276">Fatty acid metabolism</keyword>
<dbReference type="InterPro" id="IPR045002">
    <property type="entry name" value="Ech1-like"/>
</dbReference>
<organism evidence="7">
    <name type="scientific">Ostreococcus tauri</name>
    <name type="common">Marine green alga</name>
    <dbReference type="NCBI Taxonomy" id="70448"/>
    <lineage>
        <taxon>Eukaryota</taxon>
        <taxon>Viridiplantae</taxon>
        <taxon>Chlorophyta</taxon>
        <taxon>Mamiellophyceae</taxon>
        <taxon>Mamiellales</taxon>
        <taxon>Bathycoccaceae</taxon>
        <taxon>Ostreococcus</taxon>
    </lineage>
</organism>
<dbReference type="UniPathway" id="UPA00659"/>
<evidence type="ECO:0000256" key="1">
    <source>
        <dbReference type="ARBA" id="ARBA00005005"/>
    </source>
</evidence>
<reference evidence="7" key="1">
    <citation type="submission" date="2017-04" db="EMBL/GenBank/DDBJ databases">
        <title>Population genomics of picophytoplankton unveils novel chromosome hypervariability.</title>
        <authorList>
            <consortium name="DOE Joint Genome Institute"/>
            <person name="Blanc-Mathieu R."/>
            <person name="Krasovec M."/>
            <person name="Hebrard M."/>
            <person name="Yau S."/>
            <person name="Desgranges E."/>
            <person name="Martin J."/>
            <person name="Schackwitz W."/>
            <person name="Kuo A."/>
            <person name="Salin G."/>
            <person name="Donnadieu C."/>
            <person name="Desdevises Y."/>
            <person name="Sanchez-Ferandin S."/>
            <person name="Moreau H."/>
            <person name="Rivals E."/>
            <person name="Grigoriev I.V."/>
            <person name="Grimsley N."/>
            <person name="Eyre-Walker A."/>
            <person name="Piganeau G."/>
        </authorList>
    </citation>
    <scope>NUCLEOTIDE SEQUENCE [LARGE SCALE GENOMIC DNA]</scope>
    <source>
        <strain evidence="7">RCC 1115</strain>
    </source>
</reference>
<keyword evidence="4" id="KW-0443">Lipid metabolism</keyword>
<dbReference type="EMBL" id="KZ155778">
    <property type="protein sequence ID" value="OUS47405.1"/>
    <property type="molecule type" value="Genomic_DNA"/>
</dbReference>
<dbReference type="SUPFAM" id="SSF52096">
    <property type="entry name" value="ClpP/crotonase"/>
    <property type="match status" value="1"/>
</dbReference>
<gene>
    <name evidence="7" type="ORF">BE221DRAFT_204622</name>
</gene>
<evidence type="ECO:0000256" key="6">
    <source>
        <dbReference type="RuleBase" id="RU003707"/>
    </source>
</evidence>
<dbReference type="InterPro" id="IPR014748">
    <property type="entry name" value="Enoyl-CoA_hydra_C"/>
</dbReference>
<dbReference type="Proteomes" id="UP000195557">
    <property type="component" value="Unassembled WGS sequence"/>
</dbReference>
<dbReference type="InterPro" id="IPR018376">
    <property type="entry name" value="Enoyl-CoA_hyd/isom_CS"/>
</dbReference>
<dbReference type="Gene3D" id="3.90.226.10">
    <property type="entry name" value="2-enoyl-CoA Hydratase, Chain A, domain 1"/>
    <property type="match status" value="1"/>
</dbReference>
<sequence>MRASSSAPRARARDVDADAIAVIELAHARTSNALDRDGFEALKRACETIESNRIARCVVVRGAGGNFSSGLDLSTANAILDARTADGCAGRANEALMRTIEAMQAGVSALERMSAPSIACVSGVCFGGGVDVITACDVRIASEDARFCVKEVDLGLAADLGTLQRLPTIVGHGRAMDLALTARTIDAREALAIGLVTEVVADVDARGMELARELAKKSPLALRGTKRVLLRARDDPNVAKGLDYVAAHNAAMLRSDDLSEALRARAERRPPVFSKL</sequence>
<name>A0A1Y5IKB6_OSTTA</name>
<dbReference type="CDD" id="cd06558">
    <property type="entry name" value="crotonase-like"/>
    <property type="match status" value="1"/>
</dbReference>
<dbReference type="Gene3D" id="1.10.12.10">
    <property type="entry name" value="Lyase 2-enoyl-coa Hydratase, Chain A, domain 2"/>
    <property type="match status" value="1"/>
</dbReference>
<dbReference type="GO" id="GO:0051750">
    <property type="term" value="F:delta(3,5)-delta(2,4)-dienoyl-CoA isomerase activity"/>
    <property type="evidence" value="ECO:0007669"/>
    <property type="project" value="TreeGrafter"/>
</dbReference>
<comment type="pathway">
    <text evidence="1">Lipid metabolism; fatty acid beta-oxidation.</text>
</comment>
<dbReference type="PANTHER" id="PTHR43149">
    <property type="entry name" value="ENOYL-COA HYDRATASE"/>
    <property type="match status" value="1"/>
</dbReference>
<dbReference type="InterPro" id="IPR001753">
    <property type="entry name" value="Enoyl-CoA_hydra/iso"/>
</dbReference>
<accession>A0A1Y5IKB6</accession>
<keyword evidence="5" id="KW-0413">Isomerase</keyword>
<evidence type="ECO:0000256" key="3">
    <source>
        <dbReference type="ARBA" id="ARBA00022832"/>
    </source>
</evidence>